<organism evidence="2 3">
    <name type="scientific">Pseudo-nitzschia multistriata</name>
    <dbReference type="NCBI Taxonomy" id="183589"/>
    <lineage>
        <taxon>Eukaryota</taxon>
        <taxon>Sar</taxon>
        <taxon>Stramenopiles</taxon>
        <taxon>Ochrophyta</taxon>
        <taxon>Bacillariophyta</taxon>
        <taxon>Bacillariophyceae</taxon>
        <taxon>Bacillariophycidae</taxon>
        <taxon>Bacillariales</taxon>
        <taxon>Bacillariaceae</taxon>
        <taxon>Pseudo-nitzschia</taxon>
    </lineage>
</organism>
<feature type="region of interest" description="Disordered" evidence="1">
    <location>
        <begin position="147"/>
        <end position="221"/>
    </location>
</feature>
<dbReference type="EMBL" id="CAACVS010000081">
    <property type="protein sequence ID" value="VEU36226.1"/>
    <property type="molecule type" value="Genomic_DNA"/>
</dbReference>
<gene>
    <name evidence="2" type="ORF">PSNMU_V1.4_AUG-EV-PASAV3_0030120</name>
</gene>
<evidence type="ECO:0000256" key="1">
    <source>
        <dbReference type="SAM" id="MobiDB-lite"/>
    </source>
</evidence>
<accession>A0A448Z2F4</accession>
<reference evidence="2 3" key="1">
    <citation type="submission" date="2019-01" db="EMBL/GenBank/DDBJ databases">
        <authorList>
            <person name="Ferrante I. M."/>
        </authorList>
    </citation>
    <scope>NUCLEOTIDE SEQUENCE [LARGE SCALE GENOMIC DNA]</scope>
    <source>
        <strain evidence="2 3">B856</strain>
    </source>
</reference>
<feature type="region of interest" description="Disordered" evidence="1">
    <location>
        <begin position="1"/>
        <end position="103"/>
    </location>
</feature>
<feature type="compositionally biased region" description="Polar residues" evidence="1">
    <location>
        <begin position="197"/>
        <end position="207"/>
    </location>
</feature>
<dbReference type="AlphaFoldDB" id="A0A448Z2F4"/>
<evidence type="ECO:0000313" key="2">
    <source>
        <dbReference type="EMBL" id="VEU36226.1"/>
    </source>
</evidence>
<feature type="compositionally biased region" description="Basic and acidic residues" evidence="1">
    <location>
        <begin position="169"/>
        <end position="179"/>
    </location>
</feature>
<protein>
    <submittedName>
        <fullName evidence="2">Uncharacterized protein</fullName>
    </submittedName>
</protein>
<evidence type="ECO:0000313" key="3">
    <source>
        <dbReference type="Proteomes" id="UP000291116"/>
    </source>
</evidence>
<dbReference type="Proteomes" id="UP000291116">
    <property type="component" value="Unassembled WGS sequence"/>
</dbReference>
<feature type="region of interest" description="Disordered" evidence="1">
    <location>
        <begin position="249"/>
        <end position="275"/>
    </location>
</feature>
<sequence>MSDRNLFSNLRSPLAKNDEYGVTELLREVSKRNSSLSDEERKEVSEMVKRVEQHNAKPSPMDKMKKKFAELSVVNDMGSNNRTTKNSTVGESDDNGDDPRADKSVKKFANDLFQKFSNMDTISAGQPKDPVFDGNRGKEFFRSLSMKGIQSPLKMTNSASTEQQTPSRAEGDRRPEILKAFEQSSQSGKELLRNLSKKIQSPLSSVPNKDPPPSAAETAAAVSEAFRDIQKIHSPNIADLPQKEAIDISNEDQKKNATNLNSIQTPTIVDFPEEE</sequence>
<keyword evidence="3" id="KW-1185">Reference proteome</keyword>
<proteinExistence type="predicted"/>
<feature type="compositionally biased region" description="Polar residues" evidence="1">
    <location>
        <begin position="256"/>
        <end position="267"/>
    </location>
</feature>
<feature type="compositionally biased region" description="Polar residues" evidence="1">
    <location>
        <begin position="1"/>
        <end position="11"/>
    </location>
</feature>
<feature type="compositionally biased region" description="Polar residues" evidence="1">
    <location>
        <begin position="77"/>
        <end position="90"/>
    </location>
</feature>
<feature type="compositionally biased region" description="Basic and acidic residues" evidence="1">
    <location>
        <begin position="38"/>
        <end position="69"/>
    </location>
</feature>
<feature type="compositionally biased region" description="Polar residues" evidence="1">
    <location>
        <begin position="153"/>
        <end position="167"/>
    </location>
</feature>
<name>A0A448Z2F4_9STRA</name>